<name>W6MRY2_9ASCO</name>
<keyword evidence="6" id="KW-1185">Reference proteome</keyword>
<protein>
    <recommendedName>
        <fullName evidence="3">Topoisomerase I damage affected protein 2</fullName>
    </recommendedName>
</protein>
<sequence length="85" mass="9325">MDVSSSQSEISKQIQKVINDLLLKLSAKSSQYKYVVNVSLVSGSAKDCMGFMGSSWDSSKDGTSTFQIEFGEKTLVVTVIWIYSS</sequence>
<dbReference type="Gene3D" id="3.30.1140.40">
    <property type="entry name" value="Tctex-1"/>
    <property type="match status" value="1"/>
</dbReference>
<dbReference type="HOGENOM" id="CLU_2512951_0_0_1"/>
<dbReference type="RefSeq" id="XP_022456602.1">
    <property type="nucleotide sequence ID" value="XM_022605100.1"/>
</dbReference>
<reference evidence="5" key="2">
    <citation type="submission" date="2014-02" db="EMBL/GenBank/DDBJ databases">
        <title>Complete DNA sequence of /Kuraishia capsulata/ illustrates novel genomic features among budding yeasts (/Saccharomycotina/).</title>
        <authorList>
            <person name="Morales L."/>
            <person name="Noel B."/>
            <person name="Porcel B."/>
            <person name="Marcet-Houben M."/>
            <person name="Hullo M-F."/>
            <person name="Sacerdot C."/>
            <person name="Tekaia F."/>
            <person name="Leh-Louis V."/>
            <person name="Despons L."/>
            <person name="Khanna V."/>
            <person name="Aury J-M."/>
            <person name="Barbe V."/>
            <person name="Couloux A."/>
            <person name="Labadie K."/>
            <person name="Pelletier E."/>
            <person name="Souciet J-L."/>
            <person name="Boekhout T."/>
            <person name="Gabaldon T."/>
            <person name="Wincker P."/>
            <person name="Dujon B."/>
        </authorList>
    </citation>
    <scope>NUCLEOTIDE SEQUENCE</scope>
    <source>
        <strain evidence="5">CBS 1993</strain>
    </source>
</reference>
<dbReference type="InterPro" id="IPR005334">
    <property type="entry name" value="Tctex-1-like"/>
</dbReference>
<dbReference type="EMBL" id="HG793125">
    <property type="protein sequence ID" value="CDK24585.1"/>
    <property type="molecule type" value="Genomic_DNA"/>
</dbReference>
<comment type="subcellular location">
    <subcellularLocation>
        <location evidence="1">Cell projection</location>
    </subcellularLocation>
</comment>
<dbReference type="AlphaFoldDB" id="W6MRY2"/>
<comment type="similarity">
    <text evidence="2">Belongs to the TDA2 family.</text>
</comment>
<organism evidence="5 6">
    <name type="scientific">Kuraishia capsulata CBS 1993</name>
    <dbReference type="NCBI Taxonomy" id="1382522"/>
    <lineage>
        <taxon>Eukaryota</taxon>
        <taxon>Fungi</taxon>
        <taxon>Dikarya</taxon>
        <taxon>Ascomycota</taxon>
        <taxon>Saccharomycotina</taxon>
        <taxon>Pichiomycetes</taxon>
        <taxon>Pichiales</taxon>
        <taxon>Pichiaceae</taxon>
        <taxon>Kuraishia</taxon>
    </lineage>
</organism>
<accession>W6MRY2</accession>
<dbReference type="GO" id="GO:0042995">
    <property type="term" value="C:cell projection"/>
    <property type="evidence" value="ECO:0007669"/>
    <property type="project" value="UniProtKB-SubCell"/>
</dbReference>
<dbReference type="GeneID" id="34517990"/>
<keyword evidence="4" id="KW-0966">Cell projection</keyword>
<evidence type="ECO:0000256" key="2">
    <source>
        <dbReference type="ARBA" id="ARBA00010778"/>
    </source>
</evidence>
<evidence type="ECO:0000313" key="5">
    <source>
        <dbReference type="EMBL" id="CDK24585.1"/>
    </source>
</evidence>
<dbReference type="InterPro" id="IPR038586">
    <property type="entry name" value="Tctex-1-like_sf"/>
</dbReference>
<evidence type="ECO:0000256" key="3">
    <source>
        <dbReference type="ARBA" id="ARBA00019193"/>
    </source>
</evidence>
<gene>
    <name evidence="5" type="ORF">KUCA_T00000551001</name>
</gene>
<dbReference type="Pfam" id="PF03645">
    <property type="entry name" value="Tctex-1"/>
    <property type="match status" value="1"/>
</dbReference>
<evidence type="ECO:0000313" key="6">
    <source>
        <dbReference type="Proteomes" id="UP000019384"/>
    </source>
</evidence>
<evidence type="ECO:0000256" key="4">
    <source>
        <dbReference type="ARBA" id="ARBA00023273"/>
    </source>
</evidence>
<dbReference type="Proteomes" id="UP000019384">
    <property type="component" value="Unassembled WGS sequence"/>
</dbReference>
<evidence type="ECO:0000256" key="1">
    <source>
        <dbReference type="ARBA" id="ARBA00004316"/>
    </source>
</evidence>
<reference evidence="5" key="1">
    <citation type="submission" date="2013-12" db="EMBL/GenBank/DDBJ databases">
        <authorList>
            <person name="Genoscope - CEA"/>
        </authorList>
    </citation>
    <scope>NUCLEOTIDE SEQUENCE</scope>
    <source>
        <strain evidence="5">CBS 1993</strain>
    </source>
</reference>
<proteinExistence type="inferred from homology"/>